<feature type="region of interest" description="Disordered" evidence="1">
    <location>
        <begin position="42"/>
        <end position="62"/>
    </location>
</feature>
<accession>A0AAE0YQF0</accession>
<evidence type="ECO:0000313" key="3">
    <source>
        <dbReference type="Proteomes" id="UP001283361"/>
    </source>
</evidence>
<evidence type="ECO:0000256" key="1">
    <source>
        <dbReference type="SAM" id="MobiDB-lite"/>
    </source>
</evidence>
<dbReference type="EMBL" id="JAWDGP010005718">
    <property type="protein sequence ID" value="KAK3753222.1"/>
    <property type="molecule type" value="Genomic_DNA"/>
</dbReference>
<organism evidence="2 3">
    <name type="scientific">Elysia crispata</name>
    <name type="common">lettuce slug</name>
    <dbReference type="NCBI Taxonomy" id="231223"/>
    <lineage>
        <taxon>Eukaryota</taxon>
        <taxon>Metazoa</taxon>
        <taxon>Spiralia</taxon>
        <taxon>Lophotrochozoa</taxon>
        <taxon>Mollusca</taxon>
        <taxon>Gastropoda</taxon>
        <taxon>Heterobranchia</taxon>
        <taxon>Euthyneura</taxon>
        <taxon>Panpulmonata</taxon>
        <taxon>Sacoglossa</taxon>
        <taxon>Placobranchoidea</taxon>
        <taxon>Plakobranchidae</taxon>
        <taxon>Elysia</taxon>
    </lineage>
</organism>
<protein>
    <submittedName>
        <fullName evidence="2">Uncharacterized protein</fullName>
    </submittedName>
</protein>
<sequence>MQKSDLTDDCVGPQSSISPDSGQFSIDDVMVSSRSMVLIGPKLARRGETATEESSSPPGNKFFTATARRFGMWAINGKDPKGERRLTCLGA</sequence>
<proteinExistence type="predicted"/>
<feature type="region of interest" description="Disordered" evidence="1">
    <location>
        <begin position="1"/>
        <end position="25"/>
    </location>
</feature>
<dbReference type="Proteomes" id="UP001283361">
    <property type="component" value="Unassembled WGS sequence"/>
</dbReference>
<dbReference type="AlphaFoldDB" id="A0AAE0YQF0"/>
<reference evidence="2" key="1">
    <citation type="journal article" date="2023" name="G3 (Bethesda)">
        <title>A reference genome for the long-term kleptoplast-retaining sea slug Elysia crispata morphotype clarki.</title>
        <authorList>
            <person name="Eastman K.E."/>
            <person name="Pendleton A.L."/>
            <person name="Shaikh M.A."/>
            <person name="Suttiyut T."/>
            <person name="Ogas R."/>
            <person name="Tomko P."/>
            <person name="Gavelis G."/>
            <person name="Widhalm J.R."/>
            <person name="Wisecaver J.H."/>
        </authorList>
    </citation>
    <scope>NUCLEOTIDE SEQUENCE</scope>
    <source>
        <strain evidence="2">ECLA1</strain>
    </source>
</reference>
<gene>
    <name evidence="2" type="ORF">RRG08_024495</name>
</gene>
<comment type="caution">
    <text evidence="2">The sequence shown here is derived from an EMBL/GenBank/DDBJ whole genome shotgun (WGS) entry which is preliminary data.</text>
</comment>
<feature type="compositionally biased region" description="Polar residues" evidence="1">
    <location>
        <begin position="13"/>
        <end position="24"/>
    </location>
</feature>
<keyword evidence="3" id="KW-1185">Reference proteome</keyword>
<name>A0AAE0YQF0_9GAST</name>
<evidence type="ECO:0000313" key="2">
    <source>
        <dbReference type="EMBL" id="KAK3753222.1"/>
    </source>
</evidence>